<dbReference type="OrthoDB" id="1735926at2759"/>
<evidence type="ECO:0000259" key="1">
    <source>
        <dbReference type="Pfam" id="PF07565"/>
    </source>
</evidence>
<dbReference type="GO" id="GO:0015701">
    <property type="term" value="P:bicarbonate transport"/>
    <property type="evidence" value="ECO:0007669"/>
    <property type="project" value="TreeGrafter"/>
</dbReference>
<dbReference type="PANTHER" id="PTHR11453:SF47">
    <property type="entry name" value="ANION EXCHANGE PROTEIN"/>
    <property type="match status" value="1"/>
</dbReference>
<dbReference type="Gene3D" id="3.40.930.10">
    <property type="entry name" value="Mannitol-specific EII, Chain A"/>
    <property type="match status" value="1"/>
</dbReference>
<dbReference type="InterPro" id="IPR016152">
    <property type="entry name" value="PTrfase/Anion_transptr"/>
</dbReference>
<protein>
    <recommendedName>
        <fullName evidence="1">Band 3 cytoplasmic domain-containing protein</fullName>
    </recommendedName>
</protein>
<feature type="domain" description="Band 3 cytoplasmic" evidence="1">
    <location>
        <begin position="37"/>
        <end position="112"/>
    </location>
</feature>
<organism evidence="2 3">
    <name type="scientific">Mytilus galloprovincialis</name>
    <name type="common">Mediterranean mussel</name>
    <dbReference type="NCBI Taxonomy" id="29158"/>
    <lineage>
        <taxon>Eukaryota</taxon>
        <taxon>Metazoa</taxon>
        <taxon>Spiralia</taxon>
        <taxon>Lophotrochozoa</taxon>
        <taxon>Mollusca</taxon>
        <taxon>Bivalvia</taxon>
        <taxon>Autobranchia</taxon>
        <taxon>Pteriomorphia</taxon>
        <taxon>Mytilida</taxon>
        <taxon>Mytiloidea</taxon>
        <taxon>Mytilidae</taxon>
        <taxon>Mytilinae</taxon>
        <taxon>Mytilus</taxon>
    </lineage>
</organism>
<dbReference type="InterPro" id="IPR013769">
    <property type="entry name" value="Band3_cytoplasmic_dom"/>
</dbReference>
<dbReference type="GO" id="GO:0005452">
    <property type="term" value="F:solute:inorganic anion antiporter activity"/>
    <property type="evidence" value="ECO:0007669"/>
    <property type="project" value="InterPro"/>
</dbReference>
<comment type="caution">
    <text evidence="2">The sequence shown here is derived from an EMBL/GenBank/DDBJ whole genome shotgun (WGS) entry which is preliminary data.</text>
</comment>
<evidence type="ECO:0000313" key="2">
    <source>
        <dbReference type="EMBL" id="VDI60791.1"/>
    </source>
</evidence>
<dbReference type="Pfam" id="PF07565">
    <property type="entry name" value="Band_3_cyto"/>
    <property type="match status" value="1"/>
</dbReference>
<name>A0A8B6G9G8_MYTGA</name>
<keyword evidence="3" id="KW-1185">Reference proteome</keyword>
<dbReference type="AlphaFoldDB" id="A0A8B6G9G8"/>
<dbReference type="SUPFAM" id="SSF55804">
    <property type="entry name" value="Phoshotransferase/anion transport protein"/>
    <property type="match status" value="1"/>
</dbReference>
<reference evidence="2" key="1">
    <citation type="submission" date="2018-11" db="EMBL/GenBank/DDBJ databases">
        <authorList>
            <person name="Alioto T."/>
            <person name="Alioto T."/>
        </authorList>
    </citation>
    <scope>NUCLEOTIDE SEQUENCE</scope>
</reference>
<dbReference type="Proteomes" id="UP000596742">
    <property type="component" value="Unassembled WGS sequence"/>
</dbReference>
<gene>
    <name evidence="2" type="ORF">MGAL_10B080721</name>
</gene>
<dbReference type="GO" id="GO:0050801">
    <property type="term" value="P:monoatomic ion homeostasis"/>
    <property type="evidence" value="ECO:0007669"/>
    <property type="project" value="TreeGrafter"/>
</dbReference>
<proteinExistence type="predicted"/>
<dbReference type="InterPro" id="IPR003020">
    <property type="entry name" value="HCO3_transpt_euk"/>
</dbReference>
<dbReference type="GO" id="GO:0005886">
    <property type="term" value="C:plasma membrane"/>
    <property type="evidence" value="ECO:0007669"/>
    <property type="project" value="TreeGrafter"/>
</dbReference>
<dbReference type="EMBL" id="UYJE01008069">
    <property type="protein sequence ID" value="VDI60791.1"/>
    <property type="molecule type" value="Genomic_DNA"/>
</dbReference>
<dbReference type="PANTHER" id="PTHR11453">
    <property type="entry name" value="ANION EXCHANGE PROTEIN"/>
    <property type="match status" value="1"/>
</dbReference>
<evidence type="ECO:0000313" key="3">
    <source>
        <dbReference type="Proteomes" id="UP000596742"/>
    </source>
</evidence>
<dbReference type="GO" id="GO:0008509">
    <property type="term" value="F:monoatomic anion transmembrane transporter activity"/>
    <property type="evidence" value="ECO:0007669"/>
    <property type="project" value="InterPro"/>
</dbReference>
<sequence length="114" mass="12780">MSAGTSAGDTGSHEERIRTISRFVLDLITQNDETTPTVFCQFDALTKSNEDVIWKEYARWVKHDEDVKENVKRWSKPHNASVTSHCLLELKTQMSSGAITLEADVRSLAELAGK</sequence>
<accession>A0A8B6G9G8</accession>